<evidence type="ECO:0000313" key="11">
    <source>
        <dbReference type="Proteomes" id="UP000050816"/>
    </source>
</evidence>
<keyword evidence="5 8" id="KW-0812">Transmembrane</keyword>
<dbReference type="GO" id="GO:0008982">
    <property type="term" value="F:protein-N(PI)-phosphohistidine-sugar phosphotransferase activity"/>
    <property type="evidence" value="ECO:0007669"/>
    <property type="project" value="InterPro"/>
</dbReference>
<evidence type="ECO:0000256" key="3">
    <source>
        <dbReference type="ARBA" id="ARBA00022475"/>
    </source>
</evidence>
<accession>A0A0R1U330</accession>
<dbReference type="PANTHER" id="PTHR33989">
    <property type="match status" value="1"/>
</dbReference>
<keyword evidence="3" id="KW-1003">Cell membrane</keyword>
<feature type="transmembrane region" description="Helical" evidence="8">
    <location>
        <begin position="106"/>
        <end position="123"/>
    </location>
</feature>
<evidence type="ECO:0000256" key="7">
    <source>
        <dbReference type="ARBA" id="ARBA00023136"/>
    </source>
</evidence>
<dbReference type="GO" id="GO:0005886">
    <property type="term" value="C:plasma membrane"/>
    <property type="evidence" value="ECO:0007669"/>
    <property type="project" value="UniProtKB-SubCell"/>
</dbReference>
<dbReference type="InterPro" id="IPR004501">
    <property type="entry name" value="PTS_EIIC_3"/>
</dbReference>
<evidence type="ECO:0000256" key="6">
    <source>
        <dbReference type="ARBA" id="ARBA00022989"/>
    </source>
</evidence>
<name>A0A0R1U330_9LACO</name>
<feature type="transmembrane region" description="Helical" evidence="8">
    <location>
        <begin position="286"/>
        <end position="307"/>
    </location>
</feature>
<keyword evidence="7 8" id="KW-0472">Membrane</keyword>
<keyword evidence="4" id="KW-0762">Sugar transport</keyword>
<evidence type="ECO:0000256" key="2">
    <source>
        <dbReference type="ARBA" id="ARBA00022448"/>
    </source>
</evidence>
<evidence type="ECO:0000256" key="5">
    <source>
        <dbReference type="ARBA" id="ARBA00022692"/>
    </source>
</evidence>
<dbReference type="GeneID" id="82933299"/>
<feature type="transmembrane region" description="Helical" evidence="8">
    <location>
        <begin position="75"/>
        <end position="94"/>
    </location>
</feature>
<reference evidence="10 11" key="1">
    <citation type="journal article" date="2015" name="Genome Announc.">
        <title>Expanding the biotechnology potential of lactobacilli through comparative genomics of 213 strains and associated genera.</title>
        <authorList>
            <person name="Sun Z."/>
            <person name="Harris H.M."/>
            <person name="McCann A."/>
            <person name="Guo C."/>
            <person name="Argimon S."/>
            <person name="Zhang W."/>
            <person name="Yang X."/>
            <person name="Jeffery I.B."/>
            <person name="Cooney J.C."/>
            <person name="Kagawa T.F."/>
            <person name="Liu W."/>
            <person name="Song Y."/>
            <person name="Salvetti E."/>
            <person name="Wrobel A."/>
            <person name="Rasinkangas P."/>
            <person name="Parkhill J."/>
            <person name="Rea M.C."/>
            <person name="O'Sullivan O."/>
            <person name="Ritari J."/>
            <person name="Douillard F.P."/>
            <person name="Paul Ross R."/>
            <person name="Yang R."/>
            <person name="Briner A.E."/>
            <person name="Felis G.E."/>
            <person name="de Vos W.M."/>
            <person name="Barrangou R."/>
            <person name="Klaenhammer T.R."/>
            <person name="Caufield P.W."/>
            <person name="Cui Y."/>
            <person name="Zhang H."/>
            <person name="O'Toole P.W."/>
        </authorList>
    </citation>
    <scope>NUCLEOTIDE SEQUENCE [LARGE SCALE GENOMIC DNA]</scope>
    <source>
        <strain evidence="10 11">DSM 15946</strain>
    </source>
</reference>
<gene>
    <name evidence="10" type="ORF">FC43_GL000819</name>
</gene>
<evidence type="ECO:0000256" key="4">
    <source>
        <dbReference type="ARBA" id="ARBA00022597"/>
    </source>
</evidence>
<feature type="transmembrane region" description="Helical" evidence="8">
    <location>
        <begin position="20"/>
        <end position="41"/>
    </location>
</feature>
<sequence>MQNWLGARVAALHHRTFTRALRRTLVVIFPFVLVGAVSQWLQDSLLNPSGFLYGVLALDAWTTPGVMQVLSSNLMALRAVTLGMVGLAAAFAMAKYTARSYQRDEQMAGLTALSAYLLLALRHGNNGRFNLDWMLTSYGTLLLALLVGYLVGRAFRRWGQPAYLPREVALSEIFYRMFAALRPILIVLTISLVCQGLLNLASYYSLLSQFYGSLQGIGNGNQPVWLKFAVICLTNILAWGGLNGPYYNGQLDLDGSQVAADLNYLLTHHGQGDLPYPYLASVLQKAFANFGGPGLTLALLIALILATNQRDYHRLVRTNLVPVLFNSDYGLAVGLPVLLNPLYLIPFLGLPLLNLAVASGLLALHLFPTPVYPVPTGTPGILYAFFGTNGNWWALLTSLVLLAVDVVGYLPFVKLALRLNDQLPATDQGRENG</sequence>
<dbReference type="Pfam" id="PF02378">
    <property type="entry name" value="PTS_EIIC"/>
    <property type="match status" value="1"/>
</dbReference>
<dbReference type="AlphaFoldDB" id="A0A0R1U330"/>
<feature type="transmembrane region" description="Helical" evidence="8">
    <location>
        <begin position="135"/>
        <end position="152"/>
    </location>
</feature>
<dbReference type="GO" id="GO:0009401">
    <property type="term" value="P:phosphoenolpyruvate-dependent sugar phosphotransferase system"/>
    <property type="evidence" value="ECO:0007669"/>
    <property type="project" value="InterPro"/>
</dbReference>
<protein>
    <submittedName>
        <fullName evidence="10">PTS system cellobiose-specific IIC component</fullName>
    </submittedName>
</protein>
<evidence type="ECO:0000256" key="8">
    <source>
        <dbReference type="SAM" id="Phobius"/>
    </source>
</evidence>
<evidence type="ECO:0000313" key="10">
    <source>
        <dbReference type="EMBL" id="KRL87719.1"/>
    </source>
</evidence>
<keyword evidence="6 8" id="KW-1133">Transmembrane helix</keyword>
<comment type="caution">
    <text evidence="10">The sequence shown here is derived from an EMBL/GenBank/DDBJ whole genome shotgun (WGS) entry which is preliminary data.</text>
</comment>
<dbReference type="PATRIC" id="fig|1423760.3.peg.842"/>
<comment type="subcellular location">
    <subcellularLocation>
        <location evidence="1">Cell membrane</location>
        <topology evidence="1">Multi-pass membrane protein</topology>
    </subcellularLocation>
</comment>
<organism evidence="10 11">
    <name type="scientific">Limosilactobacillus ingluviei DSM 15946</name>
    <dbReference type="NCBI Taxonomy" id="1423760"/>
    <lineage>
        <taxon>Bacteria</taxon>
        <taxon>Bacillati</taxon>
        <taxon>Bacillota</taxon>
        <taxon>Bacilli</taxon>
        <taxon>Lactobacillales</taxon>
        <taxon>Lactobacillaceae</taxon>
        <taxon>Limosilactobacillus</taxon>
    </lineage>
</organism>
<feature type="transmembrane region" description="Helical" evidence="8">
    <location>
        <begin position="352"/>
        <end position="372"/>
    </location>
</feature>
<dbReference type="Proteomes" id="UP000050816">
    <property type="component" value="Unassembled WGS sequence"/>
</dbReference>
<evidence type="ECO:0000256" key="1">
    <source>
        <dbReference type="ARBA" id="ARBA00004651"/>
    </source>
</evidence>
<keyword evidence="2" id="KW-0813">Transport</keyword>
<dbReference type="InterPro" id="IPR051088">
    <property type="entry name" value="PTS_Sugar-EIIC/EIIB"/>
</dbReference>
<feature type="transmembrane region" description="Helical" evidence="8">
    <location>
        <begin position="173"/>
        <end position="204"/>
    </location>
</feature>
<feature type="domain" description="PTS EIIC type-3" evidence="9">
    <location>
        <begin position="1"/>
        <end position="412"/>
    </location>
</feature>
<dbReference type="PANTHER" id="PTHR33989:SF4">
    <property type="entry name" value="PTS SYSTEM N,N'-DIACETYLCHITOBIOSE-SPECIFIC EIIC COMPONENT"/>
    <property type="match status" value="1"/>
</dbReference>
<feature type="transmembrane region" description="Helical" evidence="8">
    <location>
        <begin position="327"/>
        <end position="345"/>
    </location>
</feature>
<dbReference type="EMBL" id="AZFK01000087">
    <property type="protein sequence ID" value="KRL87719.1"/>
    <property type="molecule type" value="Genomic_DNA"/>
</dbReference>
<dbReference type="InterPro" id="IPR003352">
    <property type="entry name" value="PTS_EIIC"/>
</dbReference>
<evidence type="ECO:0000259" key="9">
    <source>
        <dbReference type="PROSITE" id="PS51105"/>
    </source>
</evidence>
<proteinExistence type="predicted"/>
<feature type="transmembrane region" description="Helical" evidence="8">
    <location>
        <begin position="392"/>
        <end position="412"/>
    </location>
</feature>
<dbReference type="PROSITE" id="PS51105">
    <property type="entry name" value="PTS_EIIC_TYPE_3"/>
    <property type="match status" value="1"/>
</dbReference>
<dbReference type="RefSeq" id="WP_019205523.1">
    <property type="nucleotide sequence ID" value="NZ_AZFK01000087.1"/>
</dbReference>